<comment type="caution">
    <text evidence="1">The sequence shown here is derived from an EMBL/GenBank/DDBJ whole genome shotgun (WGS) entry which is preliminary data.</text>
</comment>
<dbReference type="Proteomes" id="UP000807306">
    <property type="component" value="Unassembled WGS sequence"/>
</dbReference>
<reference evidence="1" key="1">
    <citation type="submission" date="2020-11" db="EMBL/GenBank/DDBJ databases">
        <authorList>
            <consortium name="DOE Joint Genome Institute"/>
            <person name="Ahrendt S."/>
            <person name="Riley R."/>
            <person name="Andreopoulos W."/>
            <person name="Labutti K."/>
            <person name="Pangilinan J."/>
            <person name="Ruiz-Duenas F.J."/>
            <person name="Barrasa J.M."/>
            <person name="Sanchez-Garcia M."/>
            <person name="Camarero S."/>
            <person name="Miyauchi S."/>
            <person name="Serrano A."/>
            <person name="Linde D."/>
            <person name="Babiker R."/>
            <person name="Drula E."/>
            <person name="Ayuso-Fernandez I."/>
            <person name="Pacheco R."/>
            <person name="Padilla G."/>
            <person name="Ferreira P."/>
            <person name="Barriuso J."/>
            <person name="Kellner H."/>
            <person name="Castanera R."/>
            <person name="Alfaro M."/>
            <person name="Ramirez L."/>
            <person name="Pisabarro A.G."/>
            <person name="Kuo A."/>
            <person name="Tritt A."/>
            <person name="Lipzen A."/>
            <person name="He G."/>
            <person name="Yan M."/>
            <person name="Ng V."/>
            <person name="Cullen D."/>
            <person name="Martin F."/>
            <person name="Rosso M.-N."/>
            <person name="Henrissat B."/>
            <person name="Hibbett D."/>
            <person name="Martinez A.T."/>
            <person name="Grigoriev I.V."/>
        </authorList>
    </citation>
    <scope>NUCLEOTIDE SEQUENCE</scope>
    <source>
        <strain evidence="1">CBS 506.95</strain>
    </source>
</reference>
<sequence>ILDKEQRVIAVLAGTPTDVCWPSVLKNSNHALQDALEQGLQDGTFSSTEMSHRRGEFYLLVDGISYGGGQKKPGNLKLTRKEEGLMDGLKNLPCIRRIAGFQDACFALYAPKLYVQYRTLLLKLYDREPGLRPNFPNISIYPAFTLNLGPNTVTLDHTDKGNVAYGWCAITALGEYNPDLGGHLILFDLGLVIRFPPGSTALIPSGTFRHGNTPIAGDKSYRMSMTQYCAGGLFRWVKYGFRTAKALIEDEGKSSKAAIDGTISNRVAEALGLFSMFDELDKDRADILRSSK</sequence>
<dbReference type="AlphaFoldDB" id="A0A9P6E8J3"/>
<dbReference type="Gene3D" id="3.60.130.30">
    <property type="match status" value="1"/>
</dbReference>
<gene>
    <name evidence="1" type="ORF">CPB83DRAFT_773766</name>
</gene>
<feature type="non-terminal residue" evidence="1">
    <location>
        <position position="1"/>
    </location>
</feature>
<evidence type="ECO:0000313" key="2">
    <source>
        <dbReference type="Proteomes" id="UP000807306"/>
    </source>
</evidence>
<keyword evidence="2" id="KW-1185">Reference proteome</keyword>
<dbReference type="EMBL" id="MU157898">
    <property type="protein sequence ID" value="KAF9524445.1"/>
    <property type="molecule type" value="Genomic_DNA"/>
</dbReference>
<name>A0A9P6E8J3_9AGAR</name>
<evidence type="ECO:0000313" key="1">
    <source>
        <dbReference type="EMBL" id="KAF9524445.1"/>
    </source>
</evidence>
<proteinExistence type="predicted"/>
<protein>
    <submittedName>
        <fullName evidence="1">Uncharacterized protein</fullName>
    </submittedName>
</protein>
<accession>A0A9P6E8J3</accession>
<organism evidence="1 2">
    <name type="scientific">Crepidotus variabilis</name>
    <dbReference type="NCBI Taxonomy" id="179855"/>
    <lineage>
        <taxon>Eukaryota</taxon>
        <taxon>Fungi</taxon>
        <taxon>Dikarya</taxon>
        <taxon>Basidiomycota</taxon>
        <taxon>Agaricomycotina</taxon>
        <taxon>Agaricomycetes</taxon>
        <taxon>Agaricomycetidae</taxon>
        <taxon>Agaricales</taxon>
        <taxon>Agaricineae</taxon>
        <taxon>Crepidotaceae</taxon>
        <taxon>Crepidotus</taxon>
    </lineage>
</organism>
<dbReference type="OrthoDB" id="3202607at2759"/>